<comment type="caution">
    <text evidence="1">The sequence shown here is derived from an EMBL/GenBank/DDBJ whole genome shotgun (WGS) entry which is preliminary data.</text>
</comment>
<accession>A0A6F9XM16</accession>
<dbReference type="Proteomes" id="UP000494265">
    <property type="component" value="Unassembled WGS sequence"/>
</dbReference>
<reference evidence="1" key="1">
    <citation type="submission" date="2019-10" db="EMBL/GenBank/DDBJ databases">
        <title>Lactobacillus agilis SY212 Whole Genome Sequencing Project.</title>
        <authorList>
            <person name="Suzuki S."/>
            <person name="Endo A."/>
            <person name="Maeno S."/>
            <person name="Shiwa Y."/>
            <person name="Matsutani M."/>
            <person name="Kajikawa A."/>
        </authorList>
    </citation>
    <scope>NUCLEOTIDE SEQUENCE</scope>
    <source>
        <strain evidence="1">SY212</strain>
    </source>
</reference>
<organism evidence="1">
    <name type="scientific">Ligilactobacillus agilis</name>
    <dbReference type="NCBI Taxonomy" id="1601"/>
    <lineage>
        <taxon>Bacteria</taxon>
        <taxon>Bacillati</taxon>
        <taxon>Bacillota</taxon>
        <taxon>Bacilli</taxon>
        <taxon>Lactobacillales</taxon>
        <taxon>Lactobacillaceae</taxon>
        <taxon>Ligilactobacillus</taxon>
    </lineage>
</organism>
<proteinExistence type="predicted"/>
<dbReference type="AlphaFoldDB" id="A0A6F9XM16"/>
<name>A0A6F9XM16_9LACO</name>
<gene>
    <name evidence="1" type="ORF">SY212_12650</name>
</gene>
<protein>
    <submittedName>
        <fullName evidence="1">Uncharacterized protein</fullName>
    </submittedName>
</protein>
<sequence>MPLAKLSTLPCLLAKSEPKLTGGTAGIPGIPLSFFTKVKTSLLHFLQALNHTKKLNQNQVKFREKHKK</sequence>
<evidence type="ECO:0000313" key="1">
    <source>
        <dbReference type="EMBL" id="GET06235.1"/>
    </source>
</evidence>
<dbReference type="EMBL" id="BLAM01000126">
    <property type="protein sequence ID" value="GET06235.1"/>
    <property type="molecule type" value="Genomic_DNA"/>
</dbReference>